<sequence length="64" mass="6678">MVDHRNNREEALRILEEASANPAGDRLIAEAHVRALLAIADEVRGLREALTAPGGAAATPPPAA</sequence>
<gene>
    <name evidence="1" type="ORF">J2S41_001526</name>
</gene>
<comment type="caution">
    <text evidence="1">The sequence shown here is derived from an EMBL/GenBank/DDBJ whole genome shotgun (WGS) entry which is preliminary data.</text>
</comment>
<dbReference type="AlphaFoldDB" id="A0AAE3YJ20"/>
<evidence type="ECO:0000313" key="1">
    <source>
        <dbReference type="EMBL" id="MDR7274748.1"/>
    </source>
</evidence>
<keyword evidence="2" id="KW-1185">Reference proteome</keyword>
<dbReference type="Proteomes" id="UP001183643">
    <property type="component" value="Unassembled WGS sequence"/>
</dbReference>
<organism evidence="1 2">
    <name type="scientific">Catenuloplanes atrovinosus</name>
    <dbReference type="NCBI Taxonomy" id="137266"/>
    <lineage>
        <taxon>Bacteria</taxon>
        <taxon>Bacillati</taxon>
        <taxon>Actinomycetota</taxon>
        <taxon>Actinomycetes</taxon>
        <taxon>Micromonosporales</taxon>
        <taxon>Micromonosporaceae</taxon>
        <taxon>Catenuloplanes</taxon>
    </lineage>
</organism>
<name>A0AAE3YJ20_9ACTN</name>
<dbReference type="EMBL" id="JAVDYB010000001">
    <property type="protein sequence ID" value="MDR7274748.1"/>
    <property type="molecule type" value="Genomic_DNA"/>
</dbReference>
<dbReference type="RefSeq" id="WP_310364799.1">
    <property type="nucleotide sequence ID" value="NZ_JAVDYB010000001.1"/>
</dbReference>
<protein>
    <submittedName>
        <fullName evidence="1">Uncharacterized protein</fullName>
    </submittedName>
</protein>
<proteinExistence type="predicted"/>
<accession>A0AAE3YJ20</accession>
<evidence type="ECO:0000313" key="2">
    <source>
        <dbReference type="Proteomes" id="UP001183643"/>
    </source>
</evidence>
<reference evidence="1" key="1">
    <citation type="submission" date="2023-07" db="EMBL/GenBank/DDBJ databases">
        <title>Sequencing the genomes of 1000 actinobacteria strains.</title>
        <authorList>
            <person name="Klenk H.-P."/>
        </authorList>
    </citation>
    <scope>NUCLEOTIDE SEQUENCE</scope>
    <source>
        <strain evidence="1">DSM 44707</strain>
    </source>
</reference>